<keyword evidence="2" id="KW-1185">Reference proteome</keyword>
<organism evidence="1 2">
    <name type="scientific">Methanofollis tationis</name>
    <dbReference type="NCBI Taxonomy" id="81417"/>
    <lineage>
        <taxon>Archaea</taxon>
        <taxon>Methanobacteriati</taxon>
        <taxon>Methanobacteriota</taxon>
        <taxon>Stenosarchaea group</taxon>
        <taxon>Methanomicrobia</taxon>
        <taxon>Methanomicrobiales</taxon>
        <taxon>Methanomicrobiaceae</taxon>
        <taxon>Methanofollis</taxon>
    </lineage>
</organism>
<evidence type="ECO:0008006" key="3">
    <source>
        <dbReference type="Google" id="ProtNLM"/>
    </source>
</evidence>
<dbReference type="OrthoDB" id="112112at2157"/>
<evidence type="ECO:0000313" key="1">
    <source>
        <dbReference type="EMBL" id="NVO67812.1"/>
    </source>
</evidence>
<protein>
    <recommendedName>
        <fullName evidence="3">DUF4129 domain-containing protein</fullName>
    </recommendedName>
</protein>
<dbReference type="RefSeq" id="WP_176789421.1">
    <property type="nucleotide sequence ID" value="NZ_JABXWR010000001.1"/>
</dbReference>
<comment type="caution">
    <text evidence="1">The sequence shown here is derived from an EMBL/GenBank/DDBJ whole genome shotgun (WGS) entry which is preliminary data.</text>
</comment>
<reference evidence="1 2" key="1">
    <citation type="submission" date="2020-06" db="EMBL/GenBank/DDBJ databases">
        <title>Methanofollis fontis sp. nov., a methanogen isolated from marine sediments near a cold seep at Four-Way Closure Ridge offshore southwestern Taiwan.</title>
        <authorList>
            <person name="Chen S.-C."/>
            <person name="Teng N.-H."/>
            <person name="Lin Y.-S."/>
            <person name="Lai M.-C."/>
            <person name="Chen H.-H."/>
            <person name="Wang C.-C."/>
        </authorList>
    </citation>
    <scope>NUCLEOTIDE SEQUENCE [LARGE SCALE GENOMIC DNA]</scope>
    <source>
        <strain evidence="1 2">DSM 2702</strain>
    </source>
</reference>
<dbReference type="Proteomes" id="UP000570823">
    <property type="component" value="Unassembled WGS sequence"/>
</dbReference>
<evidence type="ECO:0000313" key="2">
    <source>
        <dbReference type="Proteomes" id="UP000570823"/>
    </source>
</evidence>
<dbReference type="AlphaFoldDB" id="A0A7K4HRJ6"/>
<name>A0A7K4HRJ6_9EURY</name>
<dbReference type="EMBL" id="JABXWR010000001">
    <property type="protein sequence ID" value="NVO67812.1"/>
    <property type="molecule type" value="Genomic_DNA"/>
</dbReference>
<proteinExistence type="predicted"/>
<sequence length="572" mass="62037">MQWVLAGVSLAIILICGSMITSPILYSAENASLTAHHADPSLISRTAENRAGSVVPAMDNLIESTGTIVLNIKNKDFKAAQTELEAYMAASRSFNSLIVNLDLSESEIGEFVDINRENIESLSTLFEESKRFEEISSLEVVYRDEENPEALYSVAYEGEALRMKMNEAYQRYAAQQSPLQSVSSRYGLSTASYNQSVTDFAAVVGETDAAQESRLDAIPKNDVFPLTLGIEPTTATFGDQILIAGTLYRSPGQEVGIYIDSRLWGTTFTDINGRYTAYYPVTAIGTGKHLIYTSRGRRYSDVIEFTIVPAPAALTLEATQGDYGAGDNVLFTGTLSSLDRPVSNALVSIVPDEGAAIQVLTDEKGVYSCTGLLDPGIREVRAVVSGESLPFAYTASGPVTVDVPHAWIGFASLVMKGAVILILGLGLEFMVRSIREQRSKRGATPISRHEIPVLRQPAPPPAPVAEVLSPAEVARRYALHVGNGDYGEAIRTLYLALADRIGRKAEIRNYIAWTPREILGATSGATEAKNLAEFIGRYEYSHYGTEKTSYGQAEALLRWYGSVTEAMGGGQD</sequence>
<gene>
    <name evidence="1" type="ORF">HWN36_10975</name>
</gene>
<accession>A0A7K4HRJ6</accession>